<organism evidence="2 3">
    <name type="scientific">Eumeta variegata</name>
    <name type="common">Bagworm moth</name>
    <name type="synonym">Eumeta japonica</name>
    <dbReference type="NCBI Taxonomy" id="151549"/>
    <lineage>
        <taxon>Eukaryota</taxon>
        <taxon>Metazoa</taxon>
        <taxon>Ecdysozoa</taxon>
        <taxon>Arthropoda</taxon>
        <taxon>Hexapoda</taxon>
        <taxon>Insecta</taxon>
        <taxon>Pterygota</taxon>
        <taxon>Neoptera</taxon>
        <taxon>Endopterygota</taxon>
        <taxon>Lepidoptera</taxon>
        <taxon>Glossata</taxon>
        <taxon>Ditrysia</taxon>
        <taxon>Tineoidea</taxon>
        <taxon>Psychidae</taxon>
        <taxon>Oiketicinae</taxon>
        <taxon>Eumeta</taxon>
    </lineage>
</organism>
<keyword evidence="3" id="KW-1185">Reference proteome</keyword>
<dbReference type="AlphaFoldDB" id="A0A4C1SBV8"/>
<sequence length="74" mass="8281">MLHLLTNITQSPPLHNTTSRHKPLAKANDERKLASFSKKDKKISETSVTARARLKFHLVRAPAQRTNGAPRSPL</sequence>
<accession>A0A4C1SBV8</accession>
<proteinExistence type="predicted"/>
<evidence type="ECO:0000313" key="2">
    <source>
        <dbReference type="EMBL" id="GBO99581.1"/>
    </source>
</evidence>
<evidence type="ECO:0000313" key="3">
    <source>
        <dbReference type="Proteomes" id="UP000299102"/>
    </source>
</evidence>
<feature type="compositionally biased region" description="Polar residues" evidence="1">
    <location>
        <begin position="1"/>
        <end position="17"/>
    </location>
</feature>
<dbReference type="EMBL" id="BGZK01000003">
    <property type="protein sequence ID" value="GBO99581.1"/>
    <property type="molecule type" value="Genomic_DNA"/>
</dbReference>
<dbReference type="Proteomes" id="UP000299102">
    <property type="component" value="Unassembled WGS sequence"/>
</dbReference>
<feature type="region of interest" description="Disordered" evidence="1">
    <location>
        <begin position="1"/>
        <end position="38"/>
    </location>
</feature>
<gene>
    <name evidence="2" type="ORF">EVAR_728_1</name>
</gene>
<comment type="caution">
    <text evidence="2">The sequence shown here is derived from an EMBL/GenBank/DDBJ whole genome shotgun (WGS) entry which is preliminary data.</text>
</comment>
<evidence type="ECO:0000256" key="1">
    <source>
        <dbReference type="SAM" id="MobiDB-lite"/>
    </source>
</evidence>
<protein>
    <submittedName>
        <fullName evidence="2">Uncharacterized protein</fullName>
    </submittedName>
</protein>
<reference evidence="2 3" key="1">
    <citation type="journal article" date="2019" name="Commun. Biol.">
        <title>The bagworm genome reveals a unique fibroin gene that provides high tensile strength.</title>
        <authorList>
            <person name="Kono N."/>
            <person name="Nakamura H."/>
            <person name="Ohtoshi R."/>
            <person name="Tomita M."/>
            <person name="Numata K."/>
            <person name="Arakawa K."/>
        </authorList>
    </citation>
    <scope>NUCLEOTIDE SEQUENCE [LARGE SCALE GENOMIC DNA]</scope>
</reference>
<name>A0A4C1SBV8_EUMVA</name>